<dbReference type="EMBL" id="JAPQFL010000006">
    <property type="protein sequence ID" value="MDD9328448.1"/>
    <property type="molecule type" value="Genomic_DNA"/>
</dbReference>
<protein>
    <submittedName>
        <fullName evidence="9">Siderophore ABC transporter substrate-binding protein</fullName>
    </submittedName>
</protein>
<dbReference type="CDD" id="cd01140">
    <property type="entry name" value="FatB"/>
    <property type="match status" value="1"/>
</dbReference>
<feature type="chain" id="PRO_5042786822" evidence="7">
    <location>
        <begin position="18"/>
        <end position="319"/>
    </location>
</feature>
<dbReference type="EMBL" id="CP146598">
    <property type="protein sequence ID" value="WWY03841.1"/>
    <property type="molecule type" value="Genomic_DNA"/>
</dbReference>
<accession>A0A9X4EAL6</accession>
<feature type="domain" description="Fe/B12 periplasmic-binding" evidence="8">
    <location>
        <begin position="59"/>
        <end position="319"/>
    </location>
</feature>
<reference evidence="10" key="2">
    <citation type="submission" date="2024-02" db="EMBL/GenBank/DDBJ databases">
        <title>Neisseria leonii sp. nov.</title>
        <authorList>
            <person name="Boutroux M."/>
            <person name="Favre-Rochex S."/>
            <person name="Gorgette O."/>
            <person name="Touak G."/>
            <person name="Muhle E."/>
            <person name="Chesneau O."/>
            <person name="Clermont D."/>
            <person name="Rahi P."/>
        </authorList>
    </citation>
    <scope>NUCLEOTIDE SEQUENCE</scope>
    <source>
        <strain evidence="10">51.81</strain>
    </source>
</reference>
<evidence type="ECO:0000256" key="1">
    <source>
        <dbReference type="ARBA" id="ARBA00004196"/>
    </source>
</evidence>
<keyword evidence="11" id="KW-1185">Reference proteome</keyword>
<evidence type="ECO:0000256" key="7">
    <source>
        <dbReference type="SAM" id="SignalP"/>
    </source>
</evidence>
<keyword evidence="6" id="KW-0175">Coiled coil</keyword>
<dbReference type="PANTHER" id="PTHR30532">
    <property type="entry name" value="IRON III DICITRATE-BINDING PERIPLASMIC PROTEIN"/>
    <property type="match status" value="1"/>
</dbReference>
<dbReference type="RefSeq" id="WP_274572061.1">
    <property type="nucleotide sequence ID" value="NZ_CP145606.1"/>
</dbReference>
<sequence length="319" mass="34172">MKTFRLTATALCLAVLAACSPQGQDSSKADTAASAAANQDLVRIATARGEAAVPRLPERIAVYDLGMLDTLQKLGIKPGASLDTVGLDYLKPAIENAQKAGTLFEPNYEVLNAYKPQLIITGSRTAKAFDELGKIAPVIEMTADTANMRESTIQRIDDFARIFDKQAEADALKNEINQAYEAAKQAAQGKGRGLVIIVNNGKISAFGPESRLGGWIHRDLGVPTADENIKEGSHGQPVSFEYIKQQNPDWLFVLDRSAAIGEEGQAAKDVLDNPLVAETEAWKKGQVVYLLPGAYLAAGGAQNLIDGFNQLKDAFNAAK</sequence>
<keyword evidence="3" id="KW-0813">Transport</keyword>
<dbReference type="Proteomes" id="UP001149607">
    <property type="component" value="Chromosome"/>
</dbReference>
<dbReference type="GO" id="GO:0030288">
    <property type="term" value="C:outer membrane-bounded periplasmic space"/>
    <property type="evidence" value="ECO:0007669"/>
    <property type="project" value="TreeGrafter"/>
</dbReference>
<gene>
    <name evidence="9" type="ORF">ORY91_001875</name>
    <name evidence="10" type="ORF">V9W64_03665</name>
</gene>
<evidence type="ECO:0000256" key="6">
    <source>
        <dbReference type="SAM" id="Coils"/>
    </source>
</evidence>
<evidence type="ECO:0000259" key="8">
    <source>
        <dbReference type="PROSITE" id="PS50983"/>
    </source>
</evidence>
<organism evidence="9">
    <name type="scientific">Neisseria leonii</name>
    <dbReference type="NCBI Taxonomy" id="2995413"/>
    <lineage>
        <taxon>Bacteria</taxon>
        <taxon>Pseudomonadati</taxon>
        <taxon>Pseudomonadota</taxon>
        <taxon>Betaproteobacteria</taxon>
        <taxon>Neisseriales</taxon>
        <taxon>Neisseriaceae</taxon>
        <taxon>Neisseria</taxon>
    </lineage>
</organism>
<evidence type="ECO:0000256" key="2">
    <source>
        <dbReference type="ARBA" id="ARBA00008814"/>
    </source>
</evidence>
<proteinExistence type="inferred from homology"/>
<evidence type="ECO:0000313" key="10">
    <source>
        <dbReference type="EMBL" id="WWY03841.1"/>
    </source>
</evidence>
<dbReference type="InterPro" id="IPR033870">
    <property type="entry name" value="FatB"/>
</dbReference>
<dbReference type="SUPFAM" id="SSF53807">
    <property type="entry name" value="Helical backbone' metal receptor"/>
    <property type="match status" value="1"/>
</dbReference>
<evidence type="ECO:0000256" key="5">
    <source>
        <dbReference type="ARBA" id="ARBA00022729"/>
    </source>
</evidence>
<evidence type="ECO:0000313" key="9">
    <source>
        <dbReference type="EMBL" id="MDD9328448.1"/>
    </source>
</evidence>
<dbReference type="PANTHER" id="PTHR30532:SF28">
    <property type="entry name" value="PETROBACTIN-BINDING PROTEIN YCLQ"/>
    <property type="match status" value="1"/>
</dbReference>
<name>A0A9X4EAL6_9NEIS</name>
<dbReference type="PROSITE" id="PS50983">
    <property type="entry name" value="FE_B12_PBP"/>
    <property type="match status" value="1"/>
</dbReference>
<evidence type="ECO:0000313" key="11">
    <source>
        <dbReference type="Proteomes" id="UP001149607"/>
    </source>
</evidence>
<keyword evidence="4" id="KW-0410">Iron transport</keyword>
<comment type="similarity">
    <text evidence="2">Belongs to the bacterial solute-binding protein 8 family.</text>
</comment>
<evidence type="ECO:0000256" key="3">
    <source>
        <dbReference type="ARBA" id="ARBA00022448"/>
    </source>
</evidence>
<dbReference type="Gene3D" id="3.40.50.1980">
    <property type="entry name" value="Nitrogenase molybdenum iron protein domain"/>
    <property type="match status" value="2"/>
</dbReference>
<feature type="signal peptide" evidence="7">
    <location>
        <begin position="1"/>
        <end position="17"/>
    </location>
</feature>
<reference evidence="9" key="1">
    <citation type="submission" date="2022-10" db="EMBL/GenBank/DDBJ databases">
        <authorList>
            <person name="Boutroux M."/>
        </authorList>
    </citation>
    <scope>NUCLEOTIDE SEQUENCE</scope>
    <source>
        <strain evidence="9">51.81</strain>
    </source>
</reference>
<keyword evidence="4" id="KW-0408">Iron</keyword>
<keyword evidence="5 7" id="KW-0732">Signal</keyword>
<dbReference type="InterPro" id="IPR051313">
    <property type="entry name" value="Bact_iron-sidero_bind"/>
</dbReference>
<dbReference type="Pfam" id="PF01497">
    <property type="entry name" value="Peripla_BP_2"/>
    <property type="match status" value="1"/>
</dbReference>
<dbReference type="GO" id="GO:1901678">
    <property type="term" value="P:iron coordination entity transport"/>
    <property type="evidence" value="ECO:0007669"/>
    <property type="project" value="UniProtKB-ARBA"/>
</dbReference>
<keyword evidence="4" id="KW-0406">Ion transport</keyword>
<evidence type="ECO:0000256" key="4">
    <source>
        <dbReference type="ARBA" id="ARBA00022496"/>
    </source>
</evidence>
<dbReference type="AlphaFoldDB" id="A0A9X4EAL6"/>
<dbReference type="InterPro" id="IPR002491">
    <property type="entry name" value="ABC_transptr_periplasmic_BD"/>
</dbReference>
<feature type="coiled-coil region" evidence="6">
    <location>
        <begin position="162"/>
        <end position="189"/>
    </location>
</feature>
<dbReference type="FunFam" id="3.40.50.1980:FF:000012">
    <property type="entry name" value="Iron ABC transporter substrate-binding protein"/>
    <property type="match status" value="1"/>
</dbReference>
<comment type="subcellular location">
    <subcellularLocation>
        <location evidence="1">Cell envelope</location>
    </subcellularLocation>
</comment>
<dbReference type="PROSITE" id="PS51257">
    <property type="entry name" value="PROKAR_LIPOPROTEIN"/>
    <property type="match status" value="1"/>
</dbReference>